<organism evidence="3 4">
    <name type="scientific">Diaporthe ampelina</name>
    <dbReference type="NCBI Taxonomy" id="1214573"/>
    <lineage>
        <taxon>Eukaryota</taxon>
        <taxon>Fungi</taxon>
        <taxon>Dikarya</taxon>
        <taxon>Ascomycota</taxon>
        <taxon>Pezizomycotina</taxon>
        <taxon>Sordariomycetes</taxon>
        <taxon>Sordariomycetidae</taxon>
        <taxon>Diaporthales</taxon>
        <taxon>Diaporthaceae</taxon>
        <taxon>Diaporthe</taxon>
    </lineage>
</organism>
<dbReference type="STRING" id="1214573.A0A0G2HRU6"/>
<dbReference type="EMBL" id="LCUC01000440">
    <property type="protein sequence ID" value="KKY30855.1"/>
    <property type="molecule type" value="Genomic_DNA"/>
</dbReference>
<reference evidence="3 4" key="2">
    <citation type="submission" date="2015-05" db="EMBL/GenBank/DDBJ databases">
        <authorList>
            <person name="Morales-Cruz A."/>
            <person name="Amrine K.C."/>
            <person name="Cantu D."/>
        </authorList>
    </citation>
    <scope>NUCLEOTIDE SEQUENCE [LARGE SCALE GENOMIC DNA]</scope>
    <source>
        <strain evidence="3">DA912</strain>
    </source>
</reference>
<sequence length="330" mass="34972">MFSQRLLTQTTLVSLASLAASQSAIQFDGRVPAGTQLSAFDSENGLFNPDNVFGKNLTFSQLLQLPDVAPSLFDVGTVPLEVTVSDESIFAPSADNVQLGFRRAELLPASNNGTDASTLGVKSLHFSLMKDAARPLNLSHEYQLVFVESSDFSTNQFVLKTGTLLDTATQGGVDPDSLILFGNVKQSQILFNTAFTEGVFHNFGLTLDFDANTTQVFYSTGNDPLAQVTEPLPNDISGQGQYHFGVLKKGVNGGDDITKDGQQPAGIDEGIIYGGIFQEDSAASSITLSPQAATNATAAAAAAATNASTPCTQKRSVGRIARRLHYAHKA</sequence>
<keyword evidence="4" id="KW-1185">Reference proteome</keyword>
<dbReference type="InterPro" id="IPR041524">
    <property type="entry name" value="GH131_N"/>
</dbReference>
<evidence type="ECO:0000313" key="3">
    <source>
        <dbReference type="EMBL" id="KKY30855.1"/>
    </source>
</evidence>
<accession>A0A0G2HRU6</accession>
<evidence type="ECO:0000313" key="4">
    <source>
        <dbReference type="Proteomes" id="UP000034680"/>
    </source>
</evidence>
<name>A0A0G2HRU6_9PEZI</name>
<feature type="chain" id="PRO_5002545076" description="Glycoside hydrolase 131 catalytic N-terminal domain-containing protein" evidence="1">
    <location>
        <begin position="22"/>
        <end position="330"/>
    </location>
</feature>
<dbReference type="OrthoDB" id="5283326at2759"/>
<dbReference type="Gene3D" id="2.60.120.1160">
    <property type="match status" value="1"/>
</dbReference>
<dbReference type="PANTHER" id="PTHR34612">
    <property type="entry name" value="GH131_N DOMAIN-CONTAINING PROTEIN"/>
    <property type="match status" value="1"/>
</dbReference>
<reference evidence="3 4" key="1">
    <citation type="submission" date="2015-05" db="EMBL/GenBank/DDBJ databases">
        <title>Distinctive expansion of gene families associated with plant cell wall degradation and secondary metabolism in the genomes of grapevine trunk pathogens.</title>
        <authorList>
            <person name="Lawrence D.P."/>
            <person name="Travadon R."/>
            <person name="Rolshausen P.E."/>
            <person name="Baumgartner K."/>
        </authorList>
    </citation>
    <scope>NUCLEOTIDE SEQUENCE [LARGE SCALE GENOMIC DNA]</scope>
    <source>
        <strain evidence="3">DA912</strain>
    </source>
</reference>
<gene>
    <name evidence="3" type="ORF">UCDDA912_g09201</name>
</gene>
<dbReference type="PANTHER" id="PTHR34612:SF2">
    <property type="entry name" value="GLYCOSIDE HYDROLASE 131 CATALYTIC N-TERMINAL DOMAIN-CONTAINING PROTEIN"/>
    <property type="match status" value="1"/>
</dbReference>
<feature type="signal peptide" evidence="1">
    <location>
        <begin position="1"/>
        <end position="21"/>
    </location>
</feature>
<evidence type="ECO:0000256" key="1">
    <source>
        <dbReference type="SAM" id="SignalP"/>
    </source>
</evidence>
<comment type="caution">
    <text evidence="3">The sequence shown here is derived from an EMBL/GenBank/DDBJ whole genome shotgun (WGS) entry which is preliminary data.</text>
</comment>
<dbReference type="Proteomes" id="UP000034680">
    <property type="component" value="Unassembled WGS sequence"/>
</dbReference>
<keyword evidence="1" id="KW-0732">Signal</keyword>
<dbReference type="AlphaFoldDB" id="A0A0G2HRU6"/>
<proteinExistence type="predicted"/>
<feature type="domain" description="Glycoside hydrolase 131 catalytic N-terminal" evidence="2">
    <location>
        <begin position="25"/>
        <end position="282"/>
    </location>
</feature>
<evidence type="ECO:0000259" key="2">
    <source>
        <dbReference type="Pfam" id="PF18271"/>
    </source>
</evidence>
<dbReference type="Pfam" id="PF18271">
    <property type="entry name" value="GH131_N"/>
    <property type="match status" value="1"/>
</dbReference>
<protein>
    <recommendedName>
        <fullName evidence="2">Glycoside hydrolase 131 catalytic N-terminal domain-containing protein</fullName>
    </recommendedName>
</protein>